<accession>A0AAF0ALX0</accession>
<sequence>MNERRQNLRYATEQELEAYDSNSALFMGRFVDMSEEGFLLFCPIKIDVDSVWQIRVLAANDLRLRSLLTFGAECLWVRQADESKHYWAGFHIIDITDEDNEKLLSLLAPAE</sequence>
<dbReference type="Gene3D" id="2.40.10.220">
    <property type="entry name" value="predicted glycosyltransferase like domains"/>
    <property type="match status" value="1"/>
</dbReference>
<evidence type="ECO:0000259" key="1">
    <source>
        <dbReference type="Pfam" id="PF07238"/>
    </source>
</evidence>
<dbReference type="EMBL" id="CP114976">
    <property type="protein sequence ID" value="WBE25903.1"/>
    <property type="molecule type" value="Genomic_DNA"/>
</dbReference>
<organism evidence="2 3">
    <name type="scientific">Denitrificimonas caeni</name>
    <dbReference type="NCBI Taxonomy" id="521720"/>
    <lineage>
        <taxon>Bacteria</taxon>
        <taxon>Pseudomonadati</taxon>
        <taxon>Pseudomonadota</taxon>
        <taxon>Gammaproteobacteria</taxon>
        <taxon>Pseudomonadales</taxon>
        <taxon>Pseudomonadaceae</taxon>
        <taxon>Denitrificimonas</taxon>
    </lineage>
</organism>
<keyword evidence="3" id="KW-1185">Reference proteome</keyword>
<gene>
    <name evidence="2" type="ORF">O6P33_03405</name>
</gene>
<dbReference type="InterPro" id="IPR009875">
    <property type="entry name" value="PilZ_domain"/>
</dbReference>
<dbReference type="KEGG" id="dce:O6P33_03405"/>
<proteinExistence type="predicted"/>
<dbReference type="SUPFAM" id="SSF141371">
    <property type="entry name" value="PilZ domain-like"/>
    <property type="match status" value="1"/>
</dbReference>
<dbReference type="Proteomes" id="UP001212189">
    <property type="component" value="Chromosome"/>
</dbReference>
<dbReference type="AlphaFoldDB" id="A0AAF0ALX0"/>
<dbReference type="Pfam" id="PF07238">
    <property type="entry name" value="PilZ"/>
    <property type="match status" value="1"/>
</dbReference>
<feature type="domain" description="PilZ" evidence="1">
    <location>
        <begin position="3"/>
        <end position="107"/>
    </location>
</feature>
<evidence type="ECO:0000313" key="3">
    <source>
        <dbReference type="Proteomes" id="UP001212189"/>
    </source>
</evidence>
<protein>
    <submittedName>
        <fullName evidence="2">PilZ domain-containing protein</fullName>
    </submittedName>
</protein>
<evidence type="ECO:0000313" key="2">
    <source>
        <dbReference type="EMBL" id="WBE25903.1"/>
    </source>
</evidence>
<name>A0AAF0ALX0_9GAMM</name>
<dbReference type="RefSeq" id="WP_269818846.1">
    <property type="nucleotide sequence ID" value="NZ_CP114976.1"/>
</dbReference>
<dbReference type="GO" id="GO:0035438">
    <property type="term" value="F:cyclic-di-GMP binding"/>
    <property type="evidence" value="ECO:0007669"/>
    <property type="project" value="InterPro"/>
</dbReference>
<reference evidence="2 3" key="1">
    <citation type="submission" date="2022-12" db="EMBL/GenBank/DDBJ databases">
        <title>Coexistence and Characterization of a Novel Tigecycline Resistance gene tet(X) variant and blaNDM-1 in a Pseudomonas caeni Isolate of Chicken Origin.</title>
        <authorList>
            <person name="Lu X."/>
            <person name="Zhang L."/>
            <person name="Li R."/>
            <person name="Wang Z."/>
        </authorList>
    </citation>
    <scope>NUCLEOTIDE SEQUENCE [LARGE SCALE GENOMIC DNA]</scope>
    <source>
        <strain evidence="2 3">CE14</strain>
    </source>
</reference>